<evidence type="ECO:0000313" key="1">
    <source>
        <dbReference type="EMBL" id="TGY66397.1"/>
    </source>
</evidence>
<protein>
    <submittedName>
        <fullName evidence="1">Uncharacterized protein</fullName>
    </submittedName>
</protein>
<accession>A0AC61R876</accession>
<proteinExistence type="predicted"/>
<comment type="caution">
    <text evidence="1">The sequence shown here is derived from an EMBL/GenBank/DDBJ whole genome shotgun (WGS) entry which is preliminary data.</text>
</comment>
<reference evidence="1" key="1">
    <citation type="submission" date="2019-04" db="EMBL/GenBank/DDBJ databases">
        <title>Microbes associate with the intestines of laboratory mice.</title>
        <authorList>
            <person name="Navarre W."/>
            <person name="Wong E."/>
            <person name="Huang K."/>
            <person name="Tropini C."/>
            <person name="Ng K."/>
            <person name="Yu B."/>
        </authorList>
    </citation>
    <scope>NUCLEOTIDE SEQUENCE</scope>
    <source>
        <strain evidence="1">NM09_H32</strain>
    </source>
</reference>
<sequence length="589" mass="66794">MYMIYRQISGFFLRFVFFNKYGTLKLVINMNERVKRIVHLVLVADCVILLIYASFTYFIPFLNSVVHPSRYIKTNDSVLNVSLLSFDHGEAASKTISLPRGTKVQLQESSDTTSKVEYDGAIFAVDNANLATSLTECVDTEYVYPRRMINLFDQKDGELTDAVADKGEQLEVVSVSPDDLDVSTGVVKWYEVTKNDKTYWVPGAYVESQKALADKNYGSNIQYLTYWDEYYGSGYSKDAYIDQIDYKPMIKQQYEDNVMPDVVNAYHVSLSNLINHEQELLKLKDKSAINAFVVEIKNDDGTIFYDSQVAKKFLKNPQEAVDDSVSLEQLDALFTRFEDAGYYMIARIVTFKDPVFAKQNPKEAYTDQSGNLIMHDGYYWPSAFSRKAWRYNVALAMEIAPFVNEIQFDYVRFPDGTLQNSLDGTGDFHNKYDESKVAALQGFLSYAHTLLADQHVYVGADVFAWPVVSKDDQDIGQFLPALANVVDVVSPMPYLDHFSYGAMGIADPMSAPQETLYKFSSITKTQLDNLEYPARYRTWVQGYNVDAQGMRAQIDGIQDAGYDGYMIWAGNGDMEILETILPGLQDPAQ</sequence>
<gene>
    <name evidence="1" type="ORF">E5336_04885</name>
</gene>
<name>A0AC61R876_9FIRM</name>
<keyword evidence="2" id="KW-1185">Reference proteome</keyword>
<organism evidence="1 2">
    <name type="scientific">Dubosiella muris</name>
    <dbReference type="NCBI Taxonomy" id="3038133"/>
    <lineage>
        <taxon>Bacteria</taxon>
        <taxon>Bacillati</taxon>
        <taxon>Bacillota</taxon>
        <taxon>Erysipelotrichia</taxon>
        <taxon>Erysipelotrichales</taxon>
        <taxon>Erysipelotrichaceae</taxon>
        <taxon>Dubosiella</taxon>
    </lineage>
</organism>
<dbReference type="Proteomes" id="UP000308836">
    <property type="component" value="Unassembled WGS sequence"/>
</dbReference>
<evidence type="ECO:0000313" key="2">
    <source>
        <dbReference type="Proteomes" id="UP000308836"/>
    </source>
</evidence>
<dbReference type="EMBL" id="SRYG01000007">
    <property type="protein sequence ID" value="TGY66397.1"/>
    <property type="molecule type" value="Genomic_DNA"/>
</dbReference>